<dbReference type="OrthoDB" id="292760at2"/>
<accession>A0A251WWW0</accession>
<dbReference type="InterPro" id="IPR006342">
    <property type="entry name" value="FkbM_mtfrase"/>
</dbReference>
<dbReference type="Gene3D" id="3.40.50.150">
    <property type="entry name" value="Vaccinia Virus protein VP39"/>
    <property type="match status" value="1"/>
</dbReference>
<evidence type="ECO:0000259" key="1">
    <source>
        <dbReference type="Pfam" id="PF05050"/>
    </source>
</evidence>
<organism evidence="2 3">
    <name type="scientific">Marivivens niveibacter</name>
    <dbReference type="NCBI Taxonomy" id="1930667"/>
    <lineage>
        <taxon>Bacteria</taxon>
        <taxon>Pseudomonadati</taxon>
        <taxon>Pseudomonadota</taxon>
        <taxon>Alphaproteobacteria</taxon>
        <taxon>Rhodobacterales</taxon>
        <taxon>Paracoccaceae</taxon>
        <taxon>Marivivens group</taxon>
        <taxon>Marivivens</taxon>
    </lineage>
</organism>
<dbReference type="PANTHER" id="PTHR36973:SF4">
    <property type="entry name" value="NODULATION PROTEIN"/>
    <property type="match status" value="1"/>
</dbReference>
<evidence type="ECO:0000313" key="2">
    <source>
        <dbReference type="EMBL" id="OUD08959.1"/>
    </source>
</evidence>
<sequence>MDANLKTVLLTTAPLRKVEVCDIGANPIDNAAPYAPLLDHGLARITGFEPQPEALAKLNAAKSDDETYFPNALGTGAPVDFNIYRGSGFSSCYGPDQSTIDITANLAKYMEVLETFNVETSRLDDLTDVPQIDMLKIDVQGSELNIISNGRGKLSNAVCVWTEVRFFPLYENEPDFGDLQLELVGQGFRLHDFDSIMKLHLSAGEGPTRRRWRRQIVDGDAIYFRDLRTIGDWTEHQLRATVQIATLVTQSKDIAGFALAELVRRGIVDQQVLDLFNDSKGIHNNFPHW</sequence>
<dbReference type="Proteomes" id="UP000194664">
    <property type="component" value="Unassembled WGS sequence"/>
</dbReference>
<evidence type="ECO:0000313" key="3">
    <source>
        <dbReference type="Proteomes" id="UP000194664"/>
    </source>
</evidence>
<dbReference type="NCBIfam" id="TIGR01444">
    <property type="entry name" value="fkbM_fam"/>
    <property type="match status" value="1"/>
</dbReference>
<dbReference type="PANTHER" id="PTHR36973">
    <property type="entry name" value="SLL1456 PROTEIN-RELATED"/>
    <property type="match status" value="1"/>
</dbReference>
<dbReference type="InterPro" id="IPR029063">
    <property type="entry name" value="SAM-dependent_MTases_sf"/>
</dbReference>
<reference evidence="2 3" key="1">
    <citation type="submission" date="2016-12" db="EMBL/GenBank/DDBJ databases">
        <title>The draft genome sequence of HSLHS2.</title>
        <authorList>
            <person name="Hu D."/>
            <person name="Wang L."/>
            <person name="Shao Z."/>
        </authorList>
    </citation>
    <scope>NUCLEOTIDE SEQUENCE [LARGE SCALE GENOMIC DNA]</scope>
    <source>
        <strain evidence="2">MCCC 1A06712</strain>
    </source>
</reference>
<gene>
    <name evidence="2" type="ORF">BVC71_09600</name>
</gene>
<dbReference type="SUPFAM" id="SSF53335">
    <property type="entry name" value="S-adenosyl-L-methionine-dependent methyltransferases"/>
    <property type="match status" value="1"/>
</dbReference>
<keyword evidence="3" id="KW-1185">Reference proteome</keyword>
<dbReference type="InterPro" id="IPR053188">
    <property type="entry name" value="FkbM_Methyltransferase"/>
</dbReference>
<feature type="domain" description="Methyltransferase FkbM" evidence="1">
    <location>
        <begin position="22"/>
        <end position="190"/>
    </location>
</feature>
<dbReference type="EMBL" id="MSPP01000003">
    <property type="protein sequence ID" value="OUD08959.1"/>
    <property type="molecule type" value="Genomic_DNA"/>
</dbReference>
<proteinExistence type="predicted"/>
<name>A0A251WWW0_9RHOB</name>
<dbReference type="RefSeq" id="WP_086451441.1">
    <property type="nucleotide sequence ID" value="NZ_MSPP01000003.1"/>
</dbReference>
<dbReference type="Pfam" id="PF05050">
    <property type="entry name" value="Methyltransf_21"/>
    <property type="match status" value="1"/>
</dbReference>
<dbReference type="AlphaFoldDB" id="A0A251WWW0"/>
<protein>
    <recommendedName>
        <fullName evidence="1">Methyltransferase FkbM domain-containing protein</fullName>
    </recommendedName>
</protein>
<dbReference type="GO" id="GO:0008171">
    <property type="term" value="F:O-methyltransferase activity"/>
    <property type="evidence" value="ECO:0007669"/>
    <property type="project" value="TreeGrafter"/>
</dbReference>
<comment type="caution">
    <text evidence="2">The sequence shown here is derived from an EMBL/GenBank/DDBJ whole genome shotgun (WGS) entry which is preliminary data.</text>
</comment>